<dbReference type="PANTHER" id="PTHR42951:SF14">
    <property type="entry name" value="METALLO-BETA-LACTAMASE SUPERFAMILY PROTEIN"/>
    <property type="match status" value="1"/>
</dbReference>
<evidence type="ECO:0000313" key="2">
    <source>
        <dbReference type="EMBL" id="ETS77182.1"/>
    </source>
</evidence>
<dbReference type="OMA" id="QVHQMLF"/>
<dbReference type="EMBL" id="KI912116">
    <property type="protein sequence ID" value="ETS77182.1"/>
    <property type="molecule type" value="Genomic_DNA"/>
</dbReference>
<dbReference type="KEGG" id="pfy:PFICI_11056"/>
<feature type="domain" description="Metallo-beta-lactamase" evidence="1">
    <location>
        <begin position="30"/>
        <end position="222"/>
    </location>
</feature>
<protein>
    <recommendedName>
        <fullName evidence="1">Metallo-beta-lactamase domain-containing protein</fullName>
    </recommendedName>
</protein>
<dbReference type="InterPro" id="IPR050855">
    <property type="entry name" value="NDM-1-like"/>
</dbReference>
<dbReference type="PANTHER" id="PTHR42951">
    <property type="entry name" value="METALLO-BETA-LACTAMASE DOMAIN-CONTAINING"/>
    <property type="match status" value="1"/>
</dbReference>
<dbReference type="HOGENOM" id="CLU_054962_1_0_1"/>
<proteinExistence type="predicted"/>
<keyword evidence="3" id="KW-1185">Reference proteome</keyword>
<evidence type="ECO:0000259" key="1">
    <source>
        <dbReference type="SMART" id="SM00849"/>
    </source>
</evidence>
<gene>
    <name evidence="2" type="ORF">PFICI_11056</name>
</gene>
<dbReference type="eggNOG" id="ENOG502SMSJ">
    <property type="taxonomic scope" value="Eukaryota"/>
</dbReference>
<dbReference type="SMART" id="SM00849">
    <property type="entry name" value="Lactamase_B"/>
    <property type="match status" value="1"/>
</dbReference>
<dbReference type="Gene3D" id="3.60.15.10">
    <property type="entry name" value="Ribonuclease Z/Hydroxyacylglutathione hydrolase-like"/>
    <property type="match status" value="1"/>
</dbReference>
<organism evidence="2 3">
    <name type="scientific">Pestalotiopsis fici (strain W106-1 / CGMCC3.15140)</name>
    <dbReference type="NCBI Taxonomy" id="1229662"/>
    <lineage>
        <taxon>Eukaryota</taxon>
        <taxon>Fungi</taxon>
        <taxon>Dikarya</taxon>
        <taxon>Ascomycota</taxon>
        <taxon>Pezizomycotina</taxon>
        <taxon>Sordariomycetes</taxon>
        <taxon>Xylariomycetidae</taxon>
        <taxon>Amphisphaeriales</taxon>
        <taxon>Sporocadaceae</taxon>
        <taxon>Pestalotiopsis</taxon>
    </lineage>
</organism>
<dbReference type="InterPro" id="IPR001279">
    <property type="entry name" value="Metallo-B-lactamas"/>
</dbReference>
<evidence type="ECO:0000313" key="3">
    <source>
        <dbReference type="Proteomes" id="UP000030651"/>
    </source>
</evidence>
<sequence>MVGLRFAVFVAPPVPFLSPLTKSKGGLWSPISCTLIYTEQEAVLVDTPITESQTSALIEWIQEVAPGRKLSFIYITHGHGDHFFGLPQLLEKFPEAKPVATAATLRHMEEQVEEQGFNATWEARFPGQIRRPFVLAQALGQENNFRLEGQWLFQAIECGHSDTYDSTVLWVPDLRLAVCGDVVYGEVHQMLFEANTKKKRQDWIRAIEQVEALNPHYVVAGHKKAVEADGPWHLASSKQYIADFGEILARGAEDADKVFEEMSRLYPRRFNPAALRLGCIGAFNVPIEQRI</sequence>
<accession>W3WVM4</accession>
<dbReference type="GeneID" id="19276069"/>
<dbReference type="CDD" id="cd07739">
    <property type="entry name" value="metallo-hydrolase-like_MBL-fold"/>
    <property type="match status" value="1"/>
</dbReference>
<dbReference type="Pfam" id="PF00753">
    <property type="entry name" value="Lactamase_B"/>
    <property type="match status" value="1"/>
</dbReference>
<reference evidence="3" key="1">
    <citation type="journal article" date="2015" name="BMC Genomics">
        <title>Genomic and transcriptomic analysis of the endophytic fungus Pestalotiopsis fici reveals its lifestyle and high potential for synthesis of natural products.</title>
        <authorList>
            <person name="Wang X."/>
            <person name="Zhang X."/>
            <person name="Liu L."/>
            <person name="Xiang M."/>
            <person name="Wang W."/>
            <person name="Sun X."/>
            <person name="Che Y."/>
            <person name="Guo L."/>
            <person name="Liu G."/>
            <person name="Guo L."/>
            <person name="Wang C."/>
            <person name="Yin W.B."/>
            <person name="Stadler M."/>
            <person name="Zhang X."/>
            <person name="Liu X."/>
        </authorList>
    </citation>
    <scope>NUCLEOTIDE SEQUENCE [LARGE SCALE GENOMIC DNA]</scope>
    <source>
        <strain evidence="3">W106-1 / CGMCC3.15140</strain>
    </source>
</reference>
<dbReference type="RefSeq" id="XP_007837828.1">
    <property type="nucleotide sequence ID" value="XM_007839637.1"/>
</dbReference>
<dbReference type="InterPro" id="IPR036866">
    <property type="entry name" value="RibonucZ/Hydroxyglut_hydro"/>
</dbReference>
<name>W3WVM4_PESFW</name>
<dbReference type="OrthoDB" id="536211at2759"/>
<dbReference type="InParanoid" id="W3WVM4"/>
<dbReference type="SUPFAM" id="SSF56281">
    <property type="entry name" value="Metallo-hydrolase/oxidoreductase"/>
    <property type="match status" value="1"/>
</dbReference>
<dbReference type="Proteomes" id="UP000030651">
    <property type="component" value="Unassembled WGS sequence"/>
</dbReference>
<dbReference type="AlphaFoldDB" id="W3WVM4"/>